<proteinExistence type="predicted"/>
<organism evidence="2">
    <name type="scientific">Gaeumannomyces tritici (strain R3-111a-1)</name>
    <name type="common">Wheat and barley take-all root rot fungus</name>
    <name type="synonym">Gaeumannomyces graminis var. tritici</name>
    <dbReference type="NCBI Taxonomy" id="644352"/>
    <lineage>
        <taxon>Eukaryota</taxon>
        <taxon>Fungi</taxon>
        <taxon>Dikarya</taxon>
        <taxon>Ascomycota</taxon>
        <taxon>Pezizomycotina</taxon>
        <taxon>Sordariomycetes</taxon>
        <taxon>Sordariomycetidae</taxon>
        <taxon>Magnaporthales</taxon>
        <taxon>Magnaporthaceae</taxon>
        <taxon>Gaeumannomyces</taxon>
    </lineage>
</organism>
<accession>J3NIS1</accession>
<evidence type="ECO:0000313" key="4">
    <source>
        <dbReference type="Proteomes" id="UP000006039"/>
    </source>
</evidence>
<name>J3NIS1_GAET3</name>
<dbReference type="Proteomes" id="UP000006039">
    <property type="component" value="Unassembled WGS sequence"/>
</dbReference>
<evidence type="ECO:0000313" key="3">
    <source>
        <dbReference type="EnsemblFungi" id="EJT81171"/>
    </source>
</evidence>
<evidence type="ECO:0000256" key="1">
    <source>
        <dbReference type="SAM" id="MobiDB-lite"/>
    </source>
</evidence>
<dbReference type="EnsemblFungi" id="EJT81171">
    <property type="protein sequence ID" value="EJT81171"/>
    <property type="gene ID" value="GGTG_01155"/>
</dbReference>
<keyword evidence="4" id="KW-1185">Reference proteome</keyword>
<feature type="compositionally biased region" description="Acidic residues" evidence="1">
    <location>
        <begin position="146"/>
        <end position="155"/>
    </location>
</feature>
<dbReference type="EMBL" id="GL385395">
    <property type="protein sequence ID" value="EJT81171.1"/>
    <property type="molecule type" value="Genomic_DNA"/>
</dbReference>
<reference evidence="4" key="1">
    <citation type="submission" date="2010-07" db="EMBL/GenBank/DDBJ databases">
        <title>The genome sequence of Gaeumannomyces graminis var. tritici strain R3-111a-1.</title>
        <authorList>
            <consortium name="The Broad Institute Genome Sequencing Platform"/>
            <person name="Ma L.-J."/>
            <person name="Dead R."/>
            <person name="Young S."/>
            <person name="Zeng Q."/>
            <person name="Koehrsen M."/>
            <person name="Alvarado L."/>
            <person name="Berlin A."/>
            <person name="Chapman S.B."/>
            <person name="Chen Z."/>
            <person name="Freedman E."/>
            <person name="Gellesch M."/>
            <person name="Goldberg J."/>
            <person name="Griggs A."/>
            <person name="Gujja S."/>
            <person name="Heilman E.R."/>
            <person name="Heiman D."/>
            <person name="Hepburn T."/>
            <person name="Howarth C."/>
            <person name="Jen D."/>
            <person name="Larson L."/>
            <person name="Mehta T."/>
            <person name="Neiman D."/>
            <person name="Pearson M."/>
            <person name="Roberts A."/>
            <person name="Saif S."/>
            <person name="Shea T."/>
            <person name="Shenoy N."/>
            <person name="Sisk P."/>
            <person name="Stolte C."/>
            <person name="Sykes S."/>
            <person name="Walk T."/>
            <person name="White J."/>
            <person name="Yandava C."/>
            <person name="Haas B."/>
            <person name="Nusbaum C."/>
            <person name="Birren B."/>
        </authorList>
    </citation>
    <scope>NUCLEOTIDE SEQUENCE [LARGE SCALE GENOMIC DNA]</scope>
    <source>
        <strain evidence="4">R3-111a-1</strain>
    </source>
</reference>
<feature type="region of interest" description="Disordered" evidence="1">
    <location>
        <begin position="130"/>
        <end position="158"/>
    </location>
</feature>
<reference evidence="2" key="3">
    <citation type="submission" date="2010-09" db="EMBL/GenBank/DDBJ databases">
        <title>Annotation of Gaeumannomyces graminis var. tritici R3-111a-1.</title>
        <authorList>
            <consortium name="The Broad Institute Genome Sequencing Platform"/>
            <person name="Ma L.-J."/>
            <person name="Dead R."/>
            <person name="Young S.K."/>
            <person name="Zeng Q."/>
            <person name="Gargeya S."/>
            <person name="Fitzgerald M."/>
            <person name="Haas B."/>
            <person name="Abouelleil A."/>
            <person name="Alvarado L."/>
            <person name="Arachchi H.M."/>
            <person name="Berlin A."/>
            <person name="Brown A."/>
            <person name="Chapman S.B."/>
            <person name="Chen Z."/>
            <person name="Dunbar C."/>
            <person name="Freedman E."/>
            <person name="Gearin G."/>
            <person name="Gellesch M."/>
            <person name="Goldberg J."/>
            <person name="Griggs A."/>
            <person name="Gujja S."/>
            <person name="Heiman D."/>
            <person name="Howarth C."/>
            <person name="Larson L."/>
            <person name="Lui A."/>
            <person name="MacDonald P.J.P."/>
            <person name="Mehta T."/>
            <person name="Montmayeur A."/>
            <person name="Murphy C."/>
            <person name="Neiman D."/>
            <person name="Pearson M."/>
            <person name="Priest M."/>
            <person name="Roberts A."/>
            <person name="Saif S."/>
            <person name="Shea T."/>
            <person name="Shenoy N."/>
            <person name="Sisk P."/>
            <person name="Stolte C."/>
            <person name="Sykes S."/>
            <person name="Yandava C."/>
            <person name="Wortman J."/>
            <person name="Nusbaum C."/>
            <person name="Birren B."/>
        </authorList>
    </citation>
    <scope>NUCLEOTIDE SEQUENCE</scope>
    <source>
        <strain evidence="2">R3-111a-1</strain>
    </source>
</reference>
<dbReference type="AlphaFoldDB" id="J3NIS1"/>
<evidence type="ECO:0000313" key="2">
    <source>
        <dbReference type="EMBL" id="EJT81171.1"/>
    </source>
</evidence>
<gene>
    <name evidence="3" type="primary">20341613</name>
    <name evidence="2" type="ORF">GGTG_01155</name>
</gene>
<dbReference type="GeneID" id="20341613"/>
<dbReference type="VEuPathDB" id="FungiDB:GGTG_01155"/>
<reference evidence="2" key="2">
    <citation type="submission" date="2010-07" db="EMBL/GenBank/DDBJ databases">
        <authorList>
            <consortium name="The Broad Institute Genome Sequencing Platform"/>
            <consortium name="Broad Institute Genome Sequencing Center for Infectious Disease"/>
            <person name="Ma L.-J."/>
            <person name="Dead R."/>
            <person name="Young S."/>
            <person name="Zeng Q."/>
            <person name="Koehrsen M."/>
            <person name="Alvarado L."/>
            <person name="Berlin A."/>
            <person name="Chapman S.B."/>
            <person name="Chen Z."/>
            <person name="Freedman E."/>
            <person name="Gellesch M."/>
            <person name="Goldberg J."/>
            <person name="Griggs A."/>
            <person name="Gujja S."/>
            <person name="Heilman E.R."/>
            <person name="Heiman D."/>
            <person name="Hepburn T."/>
            <person name="Howarth C."/>
            <person name="Jen D."/>
            <person name="Larson L."/>
            <person name="Mehta T."/>
            <person name="Neiman D."/>
            <person name="Pearson M."/>
            <person name="Roberts A."/>
            <person name="Saif S."/>
            <person name="Shea T."/>
            <person name="Shenoy N."/>
            <person name="Sisk P."/>
            <person name="Stolte C."/>
            <person name="Sykes S."/>
            <person name="Walk T."/>
            <person name="White J."/>
            <person name="Yandava C."/>
            <person name="Haas B."/>
            <person name="Nusbaum C."/>
            <person name="Birren B."/>
        </authorList>
    </citation>
    <scope>NUCLEOTIDE SEQUENCE</scope>
    <source>
        <strain evidence="2">R3-111a-1</strain>
    </source>
</reference>
<sequence length="285" mass="31599">MTVYNRLNGVHTRIRAREELSASSLSPRCPYIPGLGLTTPSRILRQPTETFTSIKCIKSADQGTRNGRLSGEAGAATDLAAWSCRKMATWIDSRPTEAQVEALRHYLVGARPDPSADQVAHVLSRPSYEPGLDLDRVTSEVGTVPDPEDDDPEEGESWKEGLEDHLRIELVDAEPSTRFANVSARAARLYAAGHENVQGALALVGCHTPKVLDKPDPDPVLETCHKGWKILGGEDDERYSMDRWERWMQRWEELAKQQQQQQGHPTADEALAALEGMRAAVRGEK</sequence>
<dbReference type="RefSeq" id="XP_009217180.1">
    <property type="nucleotide sequence ID" value="XM_009218916.1"/>
</dbReference>
<reference evidence="3" key="4">
    <citation type="journal article" date="2015" name="G3 (Bethesda)">
        <title>Genome sequences of three phytopathogenic species of the Magnaporthaceae family of fungi.</title>
        <authorList>
            <person name="Okagaki L.H."/>
            <person name="Nunes C.C."/>
            <person name="Sailsbery J."/>
            <person name="Clay B."/>
            <person name="Brown D."/>
            <person name="John T."/>
            <person name="Oh Y."/>
            <person name="Young N."/>
            <person name="Fitzgerald M."/>
            <person name="Haas B.J."/>
            <person name="Zeng Q."/>
            <person name="Young S."/>
            <person name="Adiconis X."/>
            <person name="Fan L."/>
            <person name="Levin J.Z."/>
            <person name="Mitchell T.K."/>
            <person name="Okubara P.A."/>
            <person name="Farman M.L."/>
            <person name="Kohn L.M."/>
            <person name="Birren B."/>
            <person name="Ma L.-J."/>
            <person name="Dean R.A."/>
        </authorList>
    </citation>
    <scope>NUCLEOTIDE SEQUENCE</scope>
    <source>
        <strain evidence="3">R3-111a-1</strain>
    </source>
</reference>
<reference evidence="3" key="5">
    <citation type="submission" date="2018-04" db="UniProtKB">
        <authorList>
            <consortium name="EnsemblFungi"/>
        </authorList>
    </citation>
    <scope>IDENTIFICATION</scope>
    <source>
        <strain evidence="3">R3-111a-1</strain>
    </source>
</reference>
<dbReference type="HOGENOM" id="CLU_976724_0_0_1"/>
<protein>
    <submittedName>
        <fullName evidence="2 3">Uncharacterized protein</fullName>
    </submittedName>
</protein>